<dbReference type="PANTHER" id="PTHR23028">
    <property type="entry name" value="ACETYLTRANSFERASE"/>
    <property type="match status" value="1"/>
</dbReference>
<feature type="transmembrane region" description="Helical" evidence="1">
    <location>
        <begin position="21"/>
        <end position="39"/>
    </location>
</feature>
<keyword evidence="1" id="KW-1133">Transmembrane helix</keyword>
<keyword evidence="1" id="KW-0472">Membrane</keyword>
<feature type="transmembrane region" description="Helical" evidence="1">
    <location>
        <begin position="45"/>
        <end position="65"/>
    </location>
</feature>
<dbReference type="InterPro" id="IPR043968">
    <property type="entry name" value="SGNH"/>
</dbReference>
<evidence type="ECO:0000259" key="2">
    <source>
        <dbReference type="Pfam" id="PF01757"/>
    </source>
</evidence>
<dbReference type="InterPro" id="IPR002656">
    <property type="entry name" value="Acyl_transf_3_dom"/>
</dbReference>
<dbReference type="Proteomes" id="UP000464597">
    <property type="component" value="Chromosome"/>
</dbReference>
<evidence type="ECO:0000259" key="3">
    <source>
        <dbReference type="Pfam" id="PF19040"/>
    </source>
</evidence>
<reference evidence="5" key="1">
    <citation type="submission" date="2019-12" db="EMBL/GenBank/DDBJ databases">
        <title>Complete and draft genome sequences of new strains and members of some known species of the genus Rathayibacter isolated from plants.</title>
        <authorList>
            <person name="Tarlachkov S.V."/>
            <person name="Starodumova I.P."/>
            <person name="Dorofeeva L.V."/>
            <person name="Prisyazhnaya N.V."/>
            <person name="Leyn S."/>
            <person name="Zlamal J."/>
            <person name="Elan M."/>
            <person name="Osterman A.L."/>
            <person name="Nadler S."/>
            <person name="Subbotin S.A."/>
            <person name="Evtushenko L.I."/>
        </authorList>
    </citation>
    <scope>NUCLEOTIDE SEQUENCE [LARGE SCALE GENOMIC DNA]</scope>
    <source>
        <strain evidence="5">VKM Ac-2802</strain>
    </source>
</reference>
<dbReference type="Pfam" id="PF01757">
    <property type="entry name" value="Acyl_transf_3"/>
    <property type="match status" value="1"/>
</dbReference>
<dbReference type="SUPFAM" id="SSF52266">
    <property type="entry name" value="SGNH hydrolase"/>
    <property type="match status" value="1"/>
</dbReference>
<feature type="transmembrane region" description="Helical" evidence="1">
    <location>
        <begin position="186"/>
        <end position="206"/>
    </location>
</feature>
<feature type="transmembrane region" description="Helical" evidence="1">
    <location>
        <begin position="393"/>
        <end position="416"/>
    </location>
</feature>
<feature type="transmembrane region" description="Helical" evidence="1">
    <location>
        <begin position="226"/>
        <end position="242"/>
    </location>
</feature>
<organism evidence="4 5">
    <name type="scientific">Rathayibacter festucae</name>
    <dbReference type="NCBI Taxonomy" id="110937"/>
    <lineage>
        <taxon>Bacteria</taxon>
        <taxon>Bacillati</taxon>
        <taxon>Actinomycetota</taxon>
        <taxon>Actinomycetes</taxon>
        <taxon>Micrococcales</taxon>
        <taxon>Microbacteriaceae</taxon>
        <taxon>Rathayibacter</taxon>
    </lineage>
</organism>
<feature type="transmembrane region" description="Helical" evidence="1">
    <location>
        <begin position="157"/>
        <end position="174"/>
    </location>
</feature>
<evidence type="ECO:0000313" key="5">
    <source>
        <dbReference type="Proteomes" id="UP000464597"/>
    </source>
</evidence>
<keyword evidence="4" id="KW-0808">Transferase</keyword>
<proteinExistence type="predicted"/>
<dbReference type="GO" id="GO:0016746">
    <property type="term" value="F:acyltransferase activity"/>
    <property type="evidence" value="ECO:0007669"/>
    <property type="project" value="UniProtKB-KW"/>
</dbReference>
<dbReference type="Pfam" id="PF19040">
    <property type="entry name" value="SGNH"/>
    <property type="match status" value="1"/>
</dbReference>
<evidence type="ECO:0000313" key="4">
    <source>
        <dbReference type="EMBL" id="QHC63432.1"/>
    </source>
</evidence>
<feature type="domain" description="Acyltransferase 3" evidence="2">
    <location>
        <begin position="21"/>
        <end position="354"/>
    </location>
</feature>
<feature type="transmembrane region" description="Helical" evidence="1">
    <location>
        <begin position="249"/>
        <end position="265"/>
    </location>
</feature>
<protein>
    <submittedName>
        <fullName evidence="4">Acyltransferase family protein</fullName>
    </submittedName>
</protein>
<keyword evidence="4" id="KW-0012">Acyltransferase</keyword>
<dbReference type="PANTHER" id="PTHR23028:SF53">
    <property type="entry name" value="ACYL_TRANSF_3 DOMAIN-CONTAINING PROTEIN"/>
    <property type="match status" value="1"/>
</dbReference>
<feature type="transmembrane region" description="Helical" evidence="1">
    <location>
        <begin position="86"/>
        <end position="107"/>
    </location>
</feature>
<feature type="domain" description="SGNH" evidence="3">
    <location>
        <begin position="506"/>
        <end position="710"/>
    </location>
</feature>
<keyword evidence="5" id="KW-1185">Reference proteome</keyword>
<accession>A0ABX6H183</accession>
<dbReference type="EMBL" id="CP047180">
    <property type="protein sequence ID" value="QHC63432.1"/>
    <property type="molecule type" value="Genomic_DNA"/>
</dbReference>
<feature type="transmembrane region" description="Helical" evidence="1">
    <location>
        <begin position="271"/>
        <end position="291"/>
    </location>
</feature>
<dbReference type="RefSeq" id="WP_159423183.1">
    <property type="nucleotide sequence ID" value="NZ_CP047180.1"/>
</dbReference>
<sequence length="730" mass="77227">MTTHAPAERPRAATAGRRTDVQGLRAFAVLAVFFEHLLGWPAGGFVGVDIFFVISGFLITGLLLREYSATGTISFASFYVARIKRIIPAATLVLVVTVIAAHSLLLANRAAAITGDAVWAFLFSANWRFAAEGTDYFAQGQAVSPLQHFWSLSVEEQFYFVWPWLLLGILWIYARLRAAHTDRTLRLTAGAAMLVIIAASLAWAFVQSTTGPTVAYFSTFTRAWELGAGALLAVVAPLFLRLRQPVRIVLAWLGLAGMTASLFLVDGGTPFPAPGALLPVLATVLVLASGIGEQARGLALLTNPVATYLGDISYSLYLWHFPAVVFGAALFPDSGSVGYIGVLVVGVGIAALAYHLFERPLHRSPLLTRHEGAWERREAWSIWWKAQLETLKVARWVGLGAAGLATAAVVGFAFLVPADTANQMLYGTREAAAALPAPSGGPAAAADATPDPAAAAAGPAQSELTAKITAALRSASWPEGFENSFSQGGWPAEIEDCADPIRITGTECTWGDGERLAVVVGDSTAVAYTAALRSVLNEAGYRVQGFAMNGCEYSDTVIGNASVADSCPVRKQDAVDAITAQSPDLVFVTNAYQQHTPIGTDDPLTGPEWISSLQTAVERFRPAAGQVVFLSPPPADTNVGECFTAVSTPTDCVGDITASHQKYLAADATVAGALDGVVISSVPWFCAEDLCPAYVDSTPTKGDRLHAAPRYMDLVEPSIAESLRSAGVLP</sequence>
<name>A0ABX6H183_9MICO</name>
<keyword evidence="1" id="KW-0812">Transmembrane</keyword>
<evidence type="ECO:0000256" key="1">
    <source>
        <dbReference type="SAM" id="Phobius"/>
    </source>
</evidence>
<gene>
    <name evidence="4" type="ORF">GSU69_12570</name>
</gene>
<dbReference type="InterPro" id="IPR050879">
    <property type="entry name" value="Acyltransferase_3"/>
</dbReference>
<feature type="transmembrane region" description="Helical" evidence="1">
    <location>
        <begin position="337"/>
        <end position="357"/>
    </location>
</feature>